<keyword evidence="3" id="KW-1185">Reference proteome</keyword>
<keyword evidence="1" id="KW-0812">Transmembrane</keyword>
<evidence type="ECO:0000256" key="1">
    <source>
        <dbReference type="SAM" id="Phobius"/>
    </source>
</evidence>
<proteinExistence type="predicted"/>
<organism evidence="2 3">
    <name type="scientific">Durusdinium trenchii</name>
    <dbReference type="NCBI Taxonomy" id="1381693"/>
    <lineage>
        <taxon>Eukaryota</taxon>
        <taxon>Sar</taxon>
        <taxon>Alveolata</taxon>
        <taxon>Dinophyceae</taxon>
        <taxon>Suessiales</taxon>
        <taxon>Symbiodiniaceae</taxon>
        <taxon>Durusdinium</taxon>
    </lineage>
</organism>
<dbReference type="Proteomes" id="UP001642484">
    <property type="component" value="Unassembled WGS sequence"/>
</dbReference>
<comment type="caution">
    <text evidence="2">The sequence shown here is derived from an EMBL/GenBank/DDBJ whole genome shotgun (WGS) entry which is preliminary data.</text>
</comment>
<keyword evidence="1" id="KW-1133">Transmembrane helix</keyword>
<evidence type="ECO:0000313" key="2">
    <source>
        <dbReference type="EMBL" id="CAK9017792.1"/>
    </source>
</evidence>
<reference evidence="2 3" key="1">
    <citation type="submission" date="2024-02" db="EMBL/GenBank/DDBJ databases">
        <authorList>
            <person name="Chen Y."/>
            <person name="Shah S."/>
            <person name="Dougan E. K."/>
            <person name="Thang M."/>
            <person name="Chan C."/>
        </authorList>
    </citation>
    <scope>NUCLEOTIDE SEQUENCE [LARGE SCALE GENOMIC DNA]</scope>
</reference>
<evidence type="ECO:0000313" key="3">
    <source>
        <dbReference type="Proteomes" id="UP001642484"/>
    </source>
</evidence>
<gene>
    <name evidence="2" type="ORF">CCMP2556_LOCUS13001</name>
</gene>
<accession>A0ABP0JTS5</accession>
<feature type="transmembrane region" description="Helical" evidence="1">
    <location>
        <begin position="123"/>
        <end position="143"/>
    </location>
</feature>
<dbReference type="EMBL" id="CAXAMN010006502">
    <property type="protein sequence ID" value="CAK9017792.1"/>
    <property type="molecule type" value="Genomic_DNA"/>
</dbReference>
<name>A0ABP0JTS5_9DINO</name>
<protein>
    <recommendedName>
        <fullName evidence="4">Peptidase A1 domain-containing protein</fullName>
    </recommendedName>
</protein>
<sequence length="550" mass="60914">MQRHPVPNFHACSLLSDVWGPLALCEAPRVWTKQRRSARTLRAVEGTRRGRRVVVGSLTGLLVGRTAARRARARTRLSKVKIPLHWEAGGFYLYFTLSGERKSKENQKRTGLLLRETLAMRRMVSGFCFFHCVIILSSIGSLVCMVLEVPKGNLEFQGIPVILVTPAEGRVLRPYQIVWSCTEPFSYKSVEERLSTIPICCLLGLKFTEFTGAHDKASFPKASVSPRRPWAVSEPACGRGSMLSRIQAPPFCLVARCLRKDCPSYCAEVGCFEGEGKPSGDPDSWEGYASGVVEIQWRSDGQVSFPEAEESWSMKSIGFGVQGRVIGFGGTGKAVFFGLIRDHQAGMKQSFLEQTPFRFLTIDLRVPGREVLTLDTFGTAGSSADERVRLVDPRRWGDPVKHYCALATLRIGGQVLCAEATRKVLVLVDTGTTGASMTAPLYDAYLLLARENAQRGSSWSSARQIEVVFDDSNVSFQMYVGKHPTYGLGLDLVTPINEMAWAPTSVADKPYEDVMLMGLGFLVGTRIQVDTQRDELIVTRDQKNGKRRGK</sequence>
<evidence type="ECO:0008006" key="4">
    <source>
        <dbReference type="Google" id="ProtNLM"/>
    </source>
</evidence>
<keyword evidence="1" id="KW-0472">Membrane</keyword>